<proteinExistence type="predicted"/>
<keyword evidence="2" id="KW-1185">Reference proteome</keyword>
<evidence type="ECO:0000256" key="1">
    <source>
        <dbReference type="SAM" id="SignalP"/>
    </source>
</evidence>
<dbReference type="InterPro" id="IPR016187">
    <property type="entry name" value="CTDL_fold"/>
</dbReference>
<sequence length="386" mass="41490">MAQVLLPVATTLASLSVPALWARHCSQSESRVFYADAGHVTSFWDAVQTCSRLNGFLAEFQTPADNTTFSYLNKTAVAPNEHLVVGAVSFGNTSVFRWYTSGEIVETIGDVDSAMNVSRSAGTEGEKCFFLMGGRLVRGVCEGWEPQLVHALCQINLHEQKFQTGACTLCMCPGMSRPQCKTTVCGWPCAELIETTTCEYYYPCRSNKTSARDAGSRNPVMRSREDVSTPTSRREWCVTSQACTGGSATRAVRYTPLVCARDVIETTEIGVGIASTDTISTLPACVTNAQTTCLASGVKKTVMSAAPSRKAATSSRLNVTTAARSFCRRVLPNVPALVTPAPSVTYITPDAVAGAHEEHLARTVLKNALLLVGRARTVTLSQGNVY</sequence>
<keyword evidence="1" id="KW-0732">Signal</keyword>
<accession>A0ABM0K9G8</accession>
<protein>
    <submittedName>
        <fullName evidence="3">Uncharacterized protein LOC101855690</fullName>
    </submittedName>
</protein>
<gene>
    <name evidence="3" type="primary">LOC101855690</name>
</gene>
<dbReference type="GeneID" id="101855690"/>
<dbReference type="SUPFAM" id="SSF56436">
    <property type="entry name" value="C-type lectin-like"/>
    <property type="match status" value="1"/>
</dbReference>
<feature type="signal peptide" evidence="1">
    <location>
        <begin position="1"/>
        <end position="22"/>
    </location>
</feature>
<feature type="chain" id="PRO_5047276704" evidence="1">
    <location>
        <begin position="23"/>
        <end position="386"/>
    </location>
</feature>
<dbReference type="Proteomes" id="UP000694888">
    <property type="component" value="Unplaced"/>
</dbReference>
<evidence type="ECO:0000313" key="3">
    <source>
        <dbReference type="RefSeq" id="XP_005112075.2"/>
    </source>
</evidence>
<reference evidence="3" key="1">
    <citation type="submission" date="2025-08" db="UniProtKB">
        <authorList>
            <consortium name="RefSeq"/>
        </authorList>
    </citation>
    <scope>IDENTIFICATION</scope>
</reference>
<organism evidence="2 3">
    <name type="scientific">Aplysia californica</name>
    <name type="common">California sea hare</name>
    <dbReference type="NCBI Taxonomy" id="6500"/>
    <lineage>
        <taxon>Eukaryota</taxon>
        <taxon>Metazoa</taxon>
        <taxon>Spiralia</taxon>
        <taxon>Lophotrochozoa</taxon>
        <taxon>Mollusca</taxon>
        <taxon>Gastropoda</taxon>
        <taxon>Heterobranchia</taxon>
        <taxon>Euthyneura</taxon>
        <taxon>Tectipleura</taxon>
        <taxon>Aplysiida</taxon>
        <taxon>Aplysioidea</taxon>
        <taxon>Aplysiidae</taxon>
        <taxon>Aplysia</taxon>
    </lineage>
</organism>
<name>A0ABM0K9G8_APLCA</name>
<feature type="non-terminal residue" evidence="3">
    <location>
        <position position="386"/>
    </location>
</feature>
<evidence type="ECO:0000313" key="2">
    <source>
        <dbReference type="Proteomes" id="UP000694888"/>
    </source>
</evidence>
<dbReference type="RefSeq" id="XP_005112075.2">
    <property type="nucleotide sequence ID" value="XM_005112018.3"/>
</dbReference>